<accession>A0A9W8NKM0</accession>
<dbReference type="AlphaFoldDB" id="A0A9W8NKM0"/>
<dbReference type="InterPro" id="IPR020845">
    <property type="entry name" value="AMP-binding_CS"/>
</dbReference>
<keyword evidence="7" id="KW-1185">Reference proteome</keyword>
<dbReference type="OrthoDB" id="429813at2759"/>
<reference evidence="6" key="1">
    <citation type="submission" date="2022-07" db="EMBL/GenBank/DDBJ databases">
        <title>Genome Sequence of Xylaria arbuscula.</title>
        <authorList>
            <person name="Buettner E."/>
        </authorList>
    </citation>
    <scope>NUCLEOTIDE SEQUENCE</scope>
    <source>
        <strain evidence="6">VT107</strain>
    </source>
</reference>
<dbReference type="EMBL" id="JANPWZ010000218">
    <property type="protein sequence ID" value="KAJ3578405.1"/>
    <property type="molecule type" value="Genomic_DNA"/>
</dbReference>
<dbReference type="InterPro" id="IPR009081">
    <property type="entry name" value="PP-bd_ACP"/>
</dbReference>
<dbReference type="PROSITE" id="PS00455">
    <property type="entry name" value="AMP_BINDING"/>
    <property type="match status" value="1"/>
</dbReference>
<evidence type="ECO:0000313" key="6">
    <source>
        <dbReference type="EMBL" id="KAJ3578405.1"/>
    </source>
</evidence>
<dbReference type="PANTHER" id="PTHR43439">
    <property type="entry name" value="PHENYLACETATE-COENZYME A LIGASE"/>
    <property type="match status" value="1"/>
</dbReference>
<evidence type="ECO:0008006" key="8">
    <source>
        <dbReference type="Google" id="ProtNLM"/>
    </source>
</evidence>
<proteinExistence type="predicted"/>
<comment type="caution">
    <text evidence="6">The sequence shown here is derived from an EMBL/GenBank/DDBJ whole genome shotgun (WGS) entry which is preliminary data.</text>
</comment>
<evidence type="ECO:0000259" key="4">
    <source>
        <dbReference type="Pfam" id="PF00550"/>
    </source>
</evidence>
<gene>
    <name evidence="6" type="ORF">NPX13_g2160</name>
</gene>
<dbReference type="SUPFAM" id="SSF51735">
    <property type="entry name" value="NAD(P)-binding Rossmann-fold domains"/>
    <property type="match status" value="1"/>
</dbReference>
<dbReference type="InterPro" id="IPR051414">
    <property type="entry name" value="Adenylate-forming_Reductase"/>
</dbReference>
<name>A0A9W8NKM0_9PEZI</name>
<protein>
    <recommendedName>
        <fullName evidence="8">Carrier domain-containing protein</fullName>
    </recommendedName>
</protein>
<dbReference type="PANTHER" id="PTHR43439:SF2">
    <property type="entry name" value="ENZYME, PUTATIVE (JCVI)-RELATED"/>
    <property type="match status" value="1"/>
</dbReference>
<keyword evidence="2" id="KW-0597">Phosphoprotein</keyword>
<feature type="domain" description="Thioester reductase (TE)" evidence="5">
    <location>
        <begin position="670"/>
        <end position="908"/>
    </location>
</feature>
<organism evidence="6 7">
    <name type="scientific">Xylaria arbuscula</name>
    <dbReference type="NCBI Taxonomy" id="114810"/>
    <lineage>
        <taxon>Eukaryota</taxon>
        <taxon>Fungi</taxon>
        <taxon>Dikarya</taxon>
        <taxon>Ascomycota</taxon>
        <taxon>Pezizomycotina</taxon>
        <taxon>Sordariomycetes</taxon>
        <taxon>Xylariomycetidae</taxon>
        <taxon>Xylariales</taxon>
        <taxon>Xylariaceae</taxon>
        <taxon>Xylaria</taxon>
    </lineage>
</organism>
<dbReference type="Pfam" id="PF23562">
    <property type="entry name" value="AMP-binding_C_3"/>
    <property type="match status" value="1"/>
</dbReference>
<dbReference type="InterPro" id="IPR013120">
    <property type="entry name" value="FAR_NAD-bd"/>
</dbReference>
<dbReference type="Gene3D" id="3.40.50.12780">
    <property type="entry name" value="N-terminal domain of ligase-like"/>
    <property type="match status" value="1"/>
</dbReference>
<keyword evidence="1" id="KW-0596">Phosphopantetheine</keyword>
<dbReference type="Gene3D" id="1.10.1200.10">
    <property type="entry name" value="ACP-like"/>
    <property type="match status" value="1"/>
</dbReference>
<evidence type="ECO:0000256" key="2">
    <source>
        <dbReference type="ARBA" id="ARBA00022553"/>
    </source>
</evidence>
<evidence type="ECO:0000313" key="7">
    <source>
        <dbReference type="Proteomes" id="UP001148614"/>
    </source>
</evidence>
<sequence>MVYGRTIAGNRLIPNVVDEAARDNPDRVVYTIPHLTDNGDSFEDITALRFANAVNRACRWIEGVLGKGKNFEAIGYIGPHNLTYPIMVLACIKTGYKALLVSPRNSLEGSLAVVDRTECRIWAKSTEHSDLVNQILENRPMEVLQTPTLEELLDPRPVAKYPYTKTWEQANLDPLAVLHTSGSTGLPKPIVMRLGTIASGDAIREIALEQDEEITPSWASQDLVFNPFPWFHAASLMVKLGLNFWLGSTVVTEPTNGVISADSIDRIISNLPVKVFFIPPSIVEELAKTPVTLTKLAACKYIITGGGSLSSQLGDIVNNVVPVRNVYGSTEGGIWAMVAPQKGKDWRTFKFPPELGTELREVTPGLYELFFVKKLQYKRWQGLFYTFPEDTEYSTKDLFAPHPTEPGRWLCVGRADDVVVLSNGEKVQPVDIEACISSHPLVQSALVVGNRRFHPAVLLELRGQAPSTAEGLETLLDKIYAEVVEKANAASPSHARIFRSNMLLTVAGKPFLRTDKGTVKRPAMLRSYEKEIDQFYEKLEAEEAKALSGDMDITSPQGIANSLRNIINILLKKELNDDDNLFTAGFDSLLVFQILGSLRLAAERAKINVTLGPTLIYSNPSLEKLSEAYYNTLYSEATGEDPATATFKLAEDMIAKYTRDLPIDGDTVIVTGTTGSLGTYLLNTLIKNPSVRRVYCFNRSDAEERQRAGFKTKGLTEIWPAKKVQFLTADLSKPDFGLGQGKYDVLLKGVTKIIHNQWPVNFNLDLSSFEPHIRGVRHLVDFAKKSRHGSSLFYISSVGSITKWADDSPVPEAPIHDLTIAGAQGYSLSKLMAENLLEQAVKVSGVDASVCRVGQIAGPVTTGDKGEWNKQEWFPTIVESSKYMKMLPSNLGTLDRIEWVPVDLLAEIVVELAGVGAKKAEFEEDDDELKVYHAVNPKLSYWQVIAPTILKKMPAGTRSVPWTEWVQGLRDHQRTATAKDLPGLKLLEFYEGLIMPEDIKITPFNLETGITSRKSKTLRRLAPVTNDWVDLWLKQWNF</sequence>
<dbReference type="InterPro" id="IPR042099">
    <property type="entry name" value="ANL_N_sf"/>
</dbReference>
<dbReference type="InterPro" id="IPR000873">
    <property type="entry name" value="AMP-dep_synth/lig_dom"/>
</dbReference>
<evidence type="ECO:0000256" key="1">
    <source>
        <dbReference type="ARBA" id="ARBA00022450"/>
    </source>
</evidence>
<dbReference type="InterPro" id="IPR036291">
    <property type="entry name" value="NAD(P)-bd_dom_sf"/>
</dbReference>
<dbReference type="Proteomes" id="UP001148614">
    <property type="component" value="Unassembled WGS sequence"/>
</dbReference>
<dbReference type="Pfam" id="PF07993">
    <property type="entry name" value="NAD_binding_4"/>
    <property type="match status" value="1"/>
</dbReference>
<evidence type="ECO:0000259" key="3">
    <source>
        <dbReference type="Pfam" id="PF00501"/>
    </source>
</evidence>
<dbReference type="SUPFAM" id="SSF56801">
    <property type="entry name" value="Acetyl-CoA synthetase-like"/>
    <property type="match status" value="1"/>
</dbReference>
<evidence type="ECO:0000259" key="5">
    <source>
        <dbReference type="Pfam" id="PF07993"/>
    </source>
</evidence>
<dbReference type="InterPro" id="IPR036736">
    <property type="entry name" value="ACP-like_sf"/>
</dbReference>
<dbReference type="Pfam" id="PF00501">
    <property type="entry name" value="AMP-binding"/>
    <property type="match status" value="1"/>
</dbReference>
<dbReference type="Pfam" id="PF00550">
    <property type="entry name" value="PP-binding"/>
    <property type="match status" value="1"/>
</dbReference>
<dbReference type="Gene3D" id="3.40.50.720">
    <property type="entry name" value="NAD(P)-binding Rossmann-like Domain"/>
    <property type="match status" value="1"/>
</dbReference>
<feature type="domain" description="Carrier" evidence="4">
    <location>
        <begin position="564"/>
        <end position="627"/>
    </location>
</feature>
<dbReference type="VEuPathDB" id="FungiDB:F4678DRAFT_180499"/>
<feature type="domain" description="AMP-dependent synthetase/ligase" evidence="3">
    <location>
        <begin position="18"/>
        <end position="348"/>
    </location>
</feature>